<dbReference type="InterPro" id="IPR002347">
    <property type="entry name" value="SDR_fam"/>
</dbReference>
<accession>A0A344LCU7</accession>
<dbReference type="GO" id="GO:0016491">
    <property type="term" value="F:oxidoreductase activity"/>
    <property type="evidence" value="ECO:0007669"/>
    <property type="project" value="UniProtKB-KW"/>
</dbReference>
<dbReference type="Pfam" id="PF00106">
    <property type="entry name" value="adh_short"/>
    <property type="match status" value="1"/>
</dbReference>
<dbReference type="PANTHER" id="PTHR43669">
    <property type="entry name" value="5-KETO-D-GLUCONATE 5-REDUCTASE"/>
    <property type="match status" value="1"/>
</dbReference>
<evidence type="ECO:0000256" key="2">
    <source>
        <dbReference type="ARBA" id="ARBA00023002"/>
    </source>
</evidence>
<evidence type="ECO:0000313" key="3">
    <source>
        <dbReference type="EMBL" id="AXB45871.1"/>
    </source>
</evidence>
<protein>
    <submittedName>
        <fullName evidence="3">Short-chain dehydrogenase</fullName>
    </submittedName>
</protein>
<dbReference type="PANTHER" id="PTHR43669:SF6">
    <property type="entry name" value="DECAPRENYLPHOSPHORYL-2-KETO-BETA-D-ERYTHRO-PENTOSE REDUCTASE"/>
    <property type="match status" value="1"/>
</dbReference>
<dbReference type="CDD" id="cd05233">
    <property type="entry name" value="SDR_c"/>
    <property type="match status" value="1"/>
</dbReference>
<dbReference type="AlphaFoldDB" id="A0A344LCU7"/>
<dbReference type="InterPro" id="IPR036291">
    <property type="entry name" value="NAD(P)-bd_dom_sf"/>
</dbReference>
<dbReference type="OrthoDB" id="5115951at2"/>
<dbReference type="Proteomes" id="UP000250434">
    <property type="component" value="Chromosome"/>
</dbReference>
<name>A0A344LCU7_9PSEU</name>
<proteinExistence type="inferred from homology"/>
<dbReference type="RefSeq" id="WP_113695102.1">
    <property type="nucleotide sequence ID" value="NZ_CP015163.1"/>
</dbReference>
<evidence type="ECO:0000313" key="4">
    <source>
        <dbReference type="Proteomes" id="UP000250434"/>
    </source>
</evidence>
<dbReference type="EMBL" id="CP015163">
    <property type="protein sequence ID" value="AXB45871.1"/>
    <property type="molecule type" value="Genomic_DNA"/>
</dbReference>
<keyword evidence="4" id="KW-1185">Reference proteome</keyword>
<evidence type="ECO:0000256" key="1">
    <source>
        <dbReference type="ARBA" id="ARBA00006484"/>
    </source>
</evidence>
<comment type="similarity">
    <text evidence="1">Belongs to the short-chain dehydrogenases/reductases (SDR) family.</text>
</comment>
<dbReference type="PRINTS" id="PR00081">
    <property type="entry name" value="GDHRDH"/>
</dbReference>
<organism evidence="3 4">
    <name type="scientific">Amycolatopsis albispora</name>
    <dbReference type="NCBI Taxonomy" id="1804986"/>
    <lineage>
        <taxon>Bacteria</taxon>
        <taxon>Bacillati</taxon>
        <taxon>Actinomycetota</taxon>
        <taxon>Actinomycetes</taxon>
        <taxon>Pseudonocardiales</taxon>
        <taxon>Pseudonocardiaceae</taxon>
        <taxon>Amycolatopsis</taxon>
    </lineage>
</organism>
<keyword evidence="2" id="KW-0560">Oxidoreductase</keyword>
<dbReference type="NCBIfam" id="NF005912">
    <property type="entry name" value="PRK07904.1"/>
    <property type="match status" value="1"/>
</dbReference>
<dbReference type="KEGG" id="aab:A4R43_28135"/>
<dbReference type="Gene3D" id="3.40.50.720">
    <property type="entry name" value="NAD(P)-binding Rossmann-like Domain"/>
    <property type="match status" value="1"/>
</dbReference>
<sequence length="252" mass="26601">MIDAVGNPQSLLLLGGTSDIALAIAEKYLADGGPLRVVLAARPSERLEAAAQRLKNAGAEVSTVPFDAKDTGSHPAVIEQAFADGDIDVTVVAFGLLGDAEEVWQDHAKAVELATVNYSSAVSVGVALSEKLKQQGHGTIIAMSSVAGERVRRSNFLYGSSKAGFDGFFLGLGEALAPYGVKVTVVRSGQVRTKMTEGMKDAPLTTDAEQVATTAVDAARRGKDLVWSPAPFRFVMSALRHVPRPIFRKLPV</sequence>
<reference evidence="3 4" key="1">
    <citation type="submission" date="2016-04" db="EMBL/GenBank/DDBJ databases">
        <title>Complete genome sequence and analysis of deep-sea sediment isolate, Amycolatopsis sp. WP1.</title>
        <authorList>
            <person name="Wang H."/>
            <person name="Chen S."/>
            <person name="Wu Q."/>
        </authorList>
    </citation>
    <scope>NUCLEOTIDE SEQUENCE [LARGE SCALE GENOMIC DNA]</scope>
    <source>
        <strain evidence="3 4">WP1</strain>
    </source>
</reference>
<dbReference type="SUPFAM" id="SSF51735">
    <property type="entry name" value="NAD(P)-binding Rossmann-fold domains"/>
    <property type="match status" value="1"/>
</dbReference>
<gene>
    <name evidence="3" type="ORF">A4R43_28135</name>
</gene>